<evidence type="ECO:0000256" key="6">
    <source>
        <dbReference type="SAM" id="Phobius"/>
    </source>
</evidence>
<evidence type="ECO:0000256" key="1">
    <source>
        <dbReference type="ARBA" id="ARBA00004651"/>
    </source>
</evidence>
<keyword evidence="2" id="KW-1003">Cell membrane</keyword>
<dbReference type="GO" id="GO:0005886">
    <property type="term" value="C:plasma membrane"/>
    <property type="evidence" value="ECO:0007669"/>
    <property type="project" value="UniProtKB-SubCell"/>
</dbReference>
<feature type="transmembrane region" description="Helical" evidence="6">
    <location>
        <begin position="220"/>
        <end position="246"/>
    </location>
</feature>
<dbReference type="InterPro" id="IPR050445">
    <property type="entry name" value="Bact_polysacc_biosynth/exp"/>
</dbReference>
<organism evidence="8 9">
    <name type="scientific">Marinobacter salarius</name>
    <dbReference type="NCBI Taxonomy" id="1420917"/>
    <lineage>
        <taxon>Bacteria</taxon>
        <taxon>Pseudomonadati</taxon>
        <taxon>Pseudomonadota</taxon>
        <taxon>Gammaproteobacteria</taxon>
        <taxon>Pseudomonadales</taxon>
        <taxon>Marinobacteraceae</taxon>
        <taxon>Marinobacter</taxon>
    </lineage>
</organism>
<feature type="domain" description="Polysaccharide chain length determinant N-terminal" evidence="7">
    <location>
        <begin position="15"/>
        <end position="73"/>
    </location>
</feature>
<evidence type="ECO:0000313" key="9">
    <source>
        <dbReference type="Proteomes" id="UP000193100"/>
    </source>
</evidence>
<evidence type="ECO:0000256" key="3">
    <source>
        <dbReference type="ARBA" id="ARBA00022692"/>
    </source>
</evidence>
<evidence type="ECO:0000313" key="8">
    <source>
        <dbReference type="EMBL" id="ARM83528.1"/>
    </source>
</evidence>
<dbReference type="PANTHER" id="PTHR32309:SF31">
    <property type="entry name" value="CAPSULAR EXOPOLYSACCHARIDE FAMILY"/>
    <property type="match status" value="1"/>
</dbReference>
<evidence type="ECO:0000259" key="7">
    <source>
        <dbReference type="Pfam" id="PF02706"/>
    </source>
</evidence>
<comment type="subcellular location">
    <subcellularLocation>
        <location evidence="1">Cell membrane</location>
        <topology evidence="1">Multi-pass membrane protein</topology>
    </subcellularLocation>
</comment>
<dbReference type="PANTHER" id="PTHR32309">
    <property type="entry name" value="TYROSINE-PROTEIN KINASE"/>
    <property type="match status" value="1"/>
</dbReference>
<dbReference type="EMBL" id="CP020931">
    <property type="protein sequence ID" value="ARM83528.1"/>
    <property type="molecule type" value="Genomic_DNA"/>
</dbReference>
<dbReference type="STRING" id="1420917.AU15_01105"/>
<gene>
    <name evidence="8" type="ORF">MARSALSMR5_01436</name>
</gene>
<reference evidence="8 9" key="1">
    <citation type="submission" date="2017-04" db="EMBL/GenBank/DDBJ databases">
        <title>Genome Sequence of Marinobacter salarius strain SMR5 Isolated from a culture of the Diatom Skeletonema marinoi.</title>
        <authorList>
            <person name="Topel M."/>
            <person name="Pinder M.I.M."/>
            <person name="Johansson O.N."/>
            <person name="Kourtchenko O."/>
            <person name="Godhe A."/>
            <person name="Clarke A.K."/>
        </authorList>
    </citation>
    <scope>NUCLEOTIDE SEQUENCE [LARGE SCALE GENOMIC DNA]</scope>
    <source>
        <strain evidence="8 9">SMR5</strain>
    </source>
</reference>
<dbReference type="InterPro" id="IPR003856">
    <property type="entry name" value="LPS_length_determ_N"/>
</dbReference>
<accession>A0A1W6K7W3</accession>
<keyword evidence="5 6" id="KW-0472">Membrane</keyword>
<keyword evidence="3 6" id="KW-0812">Transmembrane</keyword>
<dbReference type="Proteomes" id="UP000193100">
    <property type="component" value="Chromosome"/>
</dbReference>
<proteinExistence type="predicted"/>
<evidence type="ECO:0000256" key="4">
    <source>
        <dbReference type="ARBA" id="ARBA00022989"/>
    </source>
</evidence>
<protein>
    <submittedName>
        <fullName evidence="8">Chain length determinant protein</fullName>
    </submittedName>
</protein>
<evidence type="ECO:0000256" key="5">
    <source>
        <dbReference type="ARBA" id="ARBA00023136"/>
    </source>
</evidence>
<feature type="transmembrane region" description="Helical" evidence="6">
    <location>
        <begin position="32"/>
        <end position="50"/>
    </location>
</feature>
<dbReference type="AlphaFoldDB" id="A0A1W6K7W3"/>
<sequence length="253" mass="27675">MLDPSQGPSRPQYDDEINLVDLARTFLRRRRVFYIVFVVVSLGGMAYALFAPEKHEYVTLVKLAEKANGEFIEEPGTVIAELDSLWVPDLQAEHHQTSGSNLPFSLSASNPENTGLVRIVSEAPPADAELVEKSHRQLIERLNSEQGQAFAALQKSLERQIESLESTIKMLEAGENTGDAIASAVERQLSLESNLESLSPFEALVVSRQSGENAGPSRRLIVVLSIMLGLLAGVFIAFFAEFVGLVKGKAPEI</sequence>
<keyword evidence="4 6" id="KW-1133">Transmembrane helix</keyword>
<name>A0A1W6K7W3_9GAMM</name>
<evidence type="ECO:0000256" key="2">
    <source>
        <dbReference type="ARBA" id="ARBA00022475"/>
    </source>
</evidence>
<dbReference type="Pfam" id="PF02706">
    <property type="entry name" value="Wzz"/>
    <property type="match status" value="1"/>
</dbReference>